<dbReference type="RefSeq" id="WP_121916623.1">
    <property type="nucleotide sequence ID" value="NZ_REFV01000004.1"/>
</dbReference>
<proteinExistence type="predicted"/>
<reference evidence="1 2" key="1">
    <citation type="submission" date="2018-10" db="EMBL/GenBank/DDBJ databases">
        <title>Dokdonia luteus sp. nov., isolated from sea water.</title>
        <authorList>
            <person name="Zhou L.Y."/>
            <person name="Du Z.J."/>
        </authorList>
    </citation>
    <scope>NUCLEOTIDE SEQUENCE [LARGE SCALE GENOMIC DNA]</scope>
    <source>
        <strain evidence="1 2">SH27</strain>
    </source>
</reference>
<dbReference type="AlphaFoldDB" id="A0A3M0G901"/>
<organism evidence="1 2">
    <name type="scientific">Dokdonia sinensis</name>
    <dbReference type="NCBI Taxonomy" id="2479847"/>
    <lineage>
        <taxon>Bacteria</taxon>
        <taxon>Pseudomonadati</taxon>
        <taxon>Bacteroidota</taxon>
        <taxon>Flavobacteriia</taxon>
        <taxon>Flavobacteriales</taxon>
        <taxon>Flavobacteriaceae</taxon>
        <taxon>Dokdonia</taxon>
    </lineage>
</organism>
<keyword evidence="2" id="KW-1185">Reference proteome</keyword>
<evidence type="ECO:0000313" key="1">
    <source>
        <dbReference type="EMBL" id="RMB60888.1"/>
    </source>
</evidence>
<evidence type="ECO:0000313" key="2">
    <source>
        <dbReference type="Proteomes" id="UP000281985"/>
    </source>
</evidence>
<protein>
    <submittedName>
        <fullName evidence="1">Uncharacterized protein</fullName>
    </submittedName>
</protein>
<name>A0A3M0G901_9FLAO</name>
<dbReference type="OrthoDB" id="1453558at2"/>
<sequence>MKTLFITIFALISLSAPVETETITAVYDGMEEGTYYFTDEDELVHSFDMVTDGVLTTYDLDSDAFHGKKFKVTYNTMTEINEDDEEYDMHVITKLELIK</sequence>
<accession>A0A3M0G901</accession>
<comment type="caution">
    <text evidence="1">The sequence shown here is derived from an EMBL/GenBank/DDBJ whole genome shotgun (WGS) entry which is preliminary data.</text>
</comment>
<dbReference type="EMBL" id="REFV01000004">
    <property type="protein sequence ID" value="RMB60888.1"/>
    <property type="molecule type" value="Genomic_DNA"/>
</dbReference>
<gene>
    <name evidence="1" type="ORF">EAX61_05230</name>
</gene>
<dbReference type="Proteomes" id="UP000281985">
    <property type="component" value="Unassembled WGS sequence"/>
</dbReference>